<feature type="active site" evidence="8">
    <location>
        <position position="440"/>
    </location>
</feature>
<evidence type="ECO:0000256" key="8">
    <source>
        <dbReference type="PROSITE-ProRule" id="PRU10060"/>
    </source>
</evidence>
<dbReference type="InterPro" id="IPR012341">
    <property type="entry name" value="6hp_glycosidase-like_sf"/>
</dbReference>
<dbReference type="RefSeq" id="XP_018027134.1">
    <property type="nucleotide sequence ID" value="XM_018171645.2"/>
</dbReference>
<keyword evidence="4 9" id="KW-0136">Cellulose degradation</keyword>
<evidence type="ECO:0000313" key="12">
    <source>
        <dbReference type="Proteomes" id="UP000694843"/>
    </source>
</evidence>
<dbReference type="Gene3D" id="1.50.10.10">
    <property type="match status" value="1"/>
</dbReference>
<feature type="chain" id="PRO_5044519643" description="Endoglucanase" evidence="9">
    <location>
        <begin position="18"/>
        <end position="461"/>
    </location>
</feature>
<dbReference type="KEGG" id="hazt:108682481"/>
<evidence type="ECO:0000313" key="13">
    <source>
        <dbReference type="RefSeq" id="XP_018027134.1"/>
    </source>
</evidence>
<dbReference type="FunFam" id="1.50.10.10:FF:000020">
    <property type="entry name" value="Endoglucanase"/>
    <property type="match status" value="1"/>
</dbReference>
<dbReference type="OrthoDB" id="10257085at2759"/>
<proteinExistence type="inferred from homology"/>
<protein>
    <recommendedName>
        <fullName evidence="9">Endoglucanase</fullName>
        <ecNumber evidence="9">3.2.1.4</ecNumber>
    </recommendedName>
</protein>
<sequence>MWSVVFLAVLLVAGAVADDSNPCAAQGGSPYDYKQALCMGILFYDAQRSGPLDGSERFDWRGDSALGDGSDNGLDLTGGYYDAGDHVKFGFPMAYSVTVLSWGLLSYRAGYEAAGQVTAAENAIRFGTDYFLKAHSASMTLWGQVGDGNADHAYWGRPEDMTMARPSWKIDTNAPGSDLAGETAAALAAASIVFYNSDNAYSVRLLDAAKDLFAFADQHRGKYSDSIPAAANFYQSFSGYQDELVWSAVWLYKATGDQTYADKAKSFWDQFGTGQSGYGFGWDNKNSGAMVLMAEEFGGQYTSALQSFMNDIRGFPTTPGGMVFIDQWGSLRQALNVAFIGFKAADLGIDSSTNRAWAARQVDYALGSVGHSYVVGFGNNPPLRPHHRSSSCPYPPTSCTDGWAQSQSGPNPHTLYGAVVGGPDQNDGYTDDRNDYVKNEVACDYNAAFTGDLAAMIVNNL</sequence>
<dbReference type="GeneID" id="108682481"/>
<evidence type="ECO:0000256" key="2">
    <source>
        <dbReference type="ARBA" id="ARBA00007072"/>
    </source>
</evidence>
<dbReference type="GO" id="GO:0030245">
    <property type="term" value="P:cellulose catabolic process"/>
    <property type="evidence" value="ECO:0007669"/>
    <property type="project" value="UniProtKB-KW"/>
</dbReference>
<evidence type="ECO:0000256" key="9">
    <source>
        <dbReference type="RuleBase" id="RU361166"/>
    </source>
</evidence>
<evidence type="ECO:0000256" key="4">
    <source>
        <dbReference type="ARBA" id="ARBA00023001"/>
    </source>
</evidence>
<dbReference type="Proteomes" id="UP000694843">
    <property type="component" value="Unplaced"/>
</dbReference>
<keyword evidence="6 8" id="KW-0326">Glycosidase</keyword>
<feature type="region of interest" description="Disordered" evidence="10">
    <location>
        <begin position="413"/>
        <end position="433"/>
    </location>
</feature>
<feature type="domain" description="Glycoside hydrolase family 9" evidence="11">
    <location>
        <begin position="33"/>
        <end position="451"/>
    </location>
</feature>
<evidence type="ECO:0000256" key="1">
    <source>
        <dbReference type="ARBA" id="ARBA00000966"/>
    </source>
</evidence>
<feature type="signal peptide" evidence="9">
    <location>
        <begin position="1"/>
        <end position="17"/>
    </location>
</feature>
<evidence type="ECO:0000256" key="3">
    <source>
        <dbReference type="ARBA" id="ARBA00022801"/>
    </source>
</evidence>
<comment type="similarity">
    <text evidence="2 8 9">Belongs to the glycosyl hydrolase 9 (cellulase E) family.</text>
</comment>
<evidence type="ECO:0000256" key="5">
    <source>
        <dbReference type="ARBA" id="ARBA00023277"/>
    </source>
</evidence>
<organism evidence="13">
    <name type="scientific">Hyalella azteca</name>
    <name type="common">Amphipod</name>
    <dbReference type="NCBI Taxonomy" id="294128"/>
    <lineage>
        <taxon>Eukaryota</taxon>
        <taxon>Metazoa</taxon>
        <taxon>Ecdysozoa</taxon>
        <taxon>Arthropoda</taxon>
        <taxon>Crustacea</taxon>
        <taxon>Multicrustacea</taxon>
        <taxon>Malacostraca</taxon>
        <taxon>Eumalacostraca</taxon>
        <taxon>Peracarida</taxon>
        <taxon>Amphipoda</taxon>
        <taxon>Senticaudata</taxon>
        <taxon>Talitrida</taxon>
        <taxon>Talitroidea</taxon>
        <taxon>Hyalellidae</taxon>
        <taxon>Hyalella</taxon>
    </lineage>
</organism>
<dbReference type="OMA" id="EEYICSC"/>
<dbReference type="Pfam" id="PF00759">
    <property type="entry name" value="Glyco_hydro_9"/>
    <property type="match status" value="1"/>
</dbReference>
<dbReference type="GO" id="GO:0008810">
    <property type="term" value="F:cellulase activity"/>
    <property type="evidence" value="ECO:0007669"/>
    <property type="project" value="UniProtKB-EC"/>
</dbReference>
<evidence type="ECO:0000259" key="11">
    <source>
        <dbReference type="Pfam" id="PF00759"/>
    </source>
</evidence>
<dbReference type="EC" id="3.2.1.4" evidence="9"/>
<feature type="active site" evidence="8">
    <location>
        <position position="431"/>
    </location>
</feature>
<dbReference type="PANTHER" id="PTHR22298">
    <property type="entry name" value="ENDO-1,4-BETA-GLUCANASE"/>
    <property type="match status" value="1"/>
</dbReference>
<dbReference type="InterPro" id="IPR033126">
    <property type="entry name" value="Glyco_hydro_9_Asp/Glu_AS"/>
</dbReference>
<comment type="catalytic activity">
    <reaction evidence="1 9">
        <text>Endohydrolysis of (1-&gt;4)-beta-D-glucosidic linkages in cellulose, lichenin and cereal beta-D-glucans.</text>
        <dbReference type="EC" id="3.2.1.4"/>
    </reaction>
</comment>
<keyword evidence="5 8" id="KW-0119">Carbohydrate metabolism</keyword>
<evidence type="ECO:0000256" key="7">
    <source>
        <dbReference type="ARBA" id="ARBA00023326"/>
    </source>
</evidence>
<evidence type="ECO:0000256" key="6">
    <source>
        <dbReference type="ARBA" id="ARBA00023295"/>
    </source>
</evidence>
<keyword evidence="3 8" id="KW-0378">Hydrolase</keyword>
<keyword evidence="7 8" id="KW-0624">Polysaccharide degradation</keyword>
<keyword evidence="9" id="KW-0732">Signal</keyword>
<dbReference type="InterPro" id="IPR008928">
    <property type="entry name" value="6-hairpin_glycosidase_sf"/>
</dbReference>
<accession>A0A8B7PLR3</accession>
<gene>
    <name evidence="13 14" type="primary">LOC108682481</name>
</gene>
<dbReference type="RefSeq" id="XP_047736182.1">
    <property type="nucleotide sequence ID" value="XM_047880226.1"/>
</dbReference>
<dbReference type="InterPro" id="IPR001701">
    <property type="entry name" value="Glyco_hydro_9"/>
</dbReference>
<evidence type="ECO:0000256" key="10">
    <source>
        <dbReference type="SAM" id="MobiDB-lite"/>
    </source>
</evidence>
<reference evidence="13" key="1">
    <citation type="submission" date="2023-09" db="UniProtKB">
        <authorList>
            <consortium name="RefSeq"/>
        </authorList>
    </citation>
    <scope>IDENTIFICATION</scope>
    <source>
        <tissue evidence="13 14">Whole organism</tissue>
    </source>
</reference>
<name>A0A8B7PLR3_HYAAZ</name>
<dbReference type="AlphaFoldDB" id="A0A8B7PLR3"/>
<keyword evidence="12" id="KW-1185">Reference proteome</keyword>
<dbReference type="SUPFAM" id="SSF48208">
    <property type="entry name" value="Six-hairpin glycosidases"/>
    <property type="match status" value="1"/>
</dbReference>
<evidence type="ECO:0000313" key="14">
    <source>
        <dbReference type="RefSeq" id="XP_047736182.1"/>
    </source>
</evidence>
<dbReference type="PROSITE" id="PS00698">
    <property type="entry name" value="GH9_3"/>
    <property type="match status" value="1"/>
</dbReference>